<dbReference type="EMBL" id="JBJUIK010000006">
    <property type="protein sequence ID" value="KAL3525581.1"/>
    <property type="molecule type" value="Genomic_DNA"/>
</dbReference>
<dbReference type="Gene3D" id="1.10.3970.10">
    <property type="entry name" value="BSD domain"/>
    <property type="match status" value="1"/>
</dbReference>
<gene>
    <name evidence="3" type="ORF">ACH5RR_013953</name>
</gene>
<proteinExistence type="predicted"/>
<feature type="region of interest" description="Disordered" evidence="1">
    <location>
        <begin position="81"/>
        <end position="109"/>
    </location>
</feature>
<dbReference type="SMART" id="SM00751">
    <property type="entry name" value="BSD"/>
    <property type="match status" value="1"/>
</dbReference>
<dbReference type="PANTHER" id="PTHR31923:SF4">
    <property type="entry name" value="BSD DOMAIN-CONTAINING PROTEIN"/>
    <property type="match status" value="1"/>
</dbReference>
<dbReference type="PROSITE" id="PS50858">
    <property type="entry name" value="BSD"/>
    <property type="match status" value="1"/>
</dbReference>
<feature type="compositionally biased region" description="Acidic residues" evidence="1">
    <location>
        <begin position="414"/>
        <end position="430"/>
    </location>
</feature>
<keyword evidence="4" id="KW-1185">Reference proteome</keyword>
<dbReference type="InterPro" id="IPR035925">
    <property type="entry name" value="BSD_dom_sf"/>
</dbReference>
<feature type="region of interest" description="Disordered" evidence="1">
    <location>
        <begin position="1"/>
        <end position="56"/>
    </location>
</feature>
<dbReference type="Proteomes" id="UP001630127">
    <property type="component" value="Unassembled WGS sequence"/>
</dbReference>
<evidence type="ECO:0000313" key="4">
    <source>
        <dbReference type="Proteomes" id="UP001630127"/>
    </source>
</evidence>
<feature type="compositionally biased region" description="Acidic residues" evidence="1">
    <location>
        <begin position="488"/>
        <end position="498"/>
    </location>
</feature>
<feature type="domain" description="BSD" evidence="2">
    <location>
        <begin position="209"/>
        <end position="261"/>
    </location>
</feature>
<feature type="compositionally biased region" description="Polar residues" evidence="1">
    <location>
        <begin position="36"/>
        <end position="51"/>
    </location>
</feature>
<organism evidence="3 4">
    <name type="scientific">Cinchona calisaya</name>
    <dbReference type="NCBI Taxonomy" id="153742"/>
    <lineage>
        <taxon>Eukaryota</taxon>
        <taxon>Viridiplantae</taxon>
        <taxon>Streptophyta</taxon>
        <taxon>Embryophyta</taxon>
        <taxon>Tracheophyta</taxon>
        <taxon>Spermatophyta</taxon>
        <taxon>Magnoliopsida</taxon>
        <taxon>eudicotyledons</taxon>
        <taxon>Gunneridae</taxon>
        <taxon>Pentapetalae</taxon>
        <taxon>asterids</taxon>
        <taxon>lamiids</taxon>
        <taxon>Gentianales</taxon>
        <taxon>Rubiaceae</taxon>
        <taxon>Cinchonoideae</taxon>
        <taxon>Cinchoneae</taxon>
        <taxon>Cinchona</taxon>
    </lineage>
</organism>
<feature type="compositionally biased region" description="Basic and acidic residues" evidence="1">
    <location>
        <begin position="311"/>
        <end position="326"/>
    </location>
</feature>
<feature type="compositionally biased region" description="Polar residues" evidence="1">
    <location>
        <begin position="453"/>
        <end position="464"/>
    </location>
</feature>
<protein>
    <recommendedName>
        <fullName evidence="2">BSD domain-containing protein</fullName>
    </recommendedName>
</protein>
<feature type="region of interest" description="Disordered" evidence="1">
    <location>
        <begin position="292"/>
        <end position="339"/>
    </location>
</feature>
<dbReference type="AlphaFoldDB" id="A0ABD3A3U9"/>
<evidence type="ECO:0000313" key="3">
    <source>
        <dbReference type="EMBL" id="KAL3525581.1"/>
    </source>
</evidence>
<evidence type="ECO:0000256" key="1">
    <source>
        <dbReference type="SAM" id="MobiDB-lite"/>
    </source>
</evidence>
<evidence type="ECO:0000259" key="2">
    <source>
        <dbReference type="PROSITE" id="PS50858"/>
    </source>
</evidence>
<reference evidence="3 4" key="1">
    <citation type="submission" date="2024-11" db="EMBL/GenBank/DDBJ databases">
        <title>A near-complete genome assembly of Cinchona calisaya.</title>
        <authorList>
            <person name="Lian D.C."/>
            <person name="Zhao X.W."/>
            <person name="Wei L."/>
        </authorList>
    </citation>
    <scope>NUCLEOTIDE SEQUENCE [LARGE SCALE GENOMIC DNA]</scope>
    <source>
        <tissue evidence="3">Nenye</tissue>
    </source>
</reference>
<dbReference type="Pfam" id="PF03909">
    <property type="entry name" value="BSD"/>
    <property type="match status" value="1"/>
</dbReference>
<dbReference type="SUPFAM" id="SSF140383">
    <property type="entry name" value="BSD domain-like"/>
    <property type="match status" value="1"/>
</dbReference>
<dbReference type="InterPro" id="IPR005607">
    <property type="entry name" value="BSD_dom"/>
</dbReference>
<feature type="region of interest" description="Disordered" evidence="1">
    <location>
        <begin position="403"/>
        <end position="498"/>
    </location>
</feature>
<sequence>MSWLARSIANTLKLDETDDDVSNVNGDDTKNHEKLQNQNDDASSSSPNSTPRGVKGDISELTKTLTSQFWGVASFLAPPPQSEPYKPLLESESDNPEGKSISGSAKDEFESEPVGITGIRNDFVEIGGRFRSGISMISNNIALSEITKMASNFLQLGSDNEEEEGGGNNSVPWGGGAVGVTDEVVSFVRDIAMHPETWLDFPLPDNDDNDDFNMSDTQQEHALAVEHLAPRLAALRIELCPGYMSESCFWKIYFVLLHPRLDNNDAELLSTPQIVKARALLSLELKNRTKAKLPDCSVEGSTDVQDSSSNQHEEPPSVPTKTDHNVMPETPFPESGTSTAKAEHEMEKYPVMSTEIAIVDKSVIEDKYVDQAKDQNRVVDSYNVLVENDEDDADDWLQEEISEVGASGGTIPVESEEDVSFSDLEEDDGDVPPAFKKTSYTSDKDKRDWVQLRKTSADSSNITESGGIETAGSKKATPNNPNAKESNEWLDVDDIDVA</sequence>
<accession>A0ABD3A3U9</accession>
<feature type="compositionally biased region" description="Polar residues" evidence="1">
    <location>
        <begin position="299"/>
        <end position="310"/>
    </location>
</feature>
<dbReference type="PANTHER" id="PTHR31923">
    <property type="entry name" value="BSD DOMAIN-CONTAINING PROTEIN"/>
    <property type="match status" value="1"/>
</dbReference>
<name>A0ABD3A3U9_9GENT</name>
<comment type="caution">
    <text evidence="3">The sequence shown here is derived from an EMBL/GenBank/DDBJ whole genome shotgun (WGS) entry which is preliminary data.</text>
</comment>
<feature type="compositionally biased region" description="Basic and acidic residues" evidence="1">
    <location>
        <begin position="442"/>
        <end position="451"/>
    </location>
</feature>